<feature type="transmembrane region" description="Helical" evidence="1">
    <location>
        <begin position="133"/>
        <end position="153"/>
    </location>
</feature>
<dbReference type="Proteomes" id="UP000009168">
    <property type="component" value="Unassembled WGS sequence"/>
</dbReference>
<dbReference type="AlphaFoldDB" id="W7XJ40"/>
<dbReference type="PANTHER" id="PTHR37919">
    <property type="entry name" value="PROTEIN CBG05606"/>
    <property type="match status" value="1"/>
</dbReference>
<dbReference type="OrthoDB" id="60858at2759"/>
<dbReference type="InParanoid" id="W7XJ40"/>
<dbReference type="PANTHER" id="PTHR37919:SF2">
    <property type="entry name" value="EXPERA DOMAIN-CONTAINING PROTEIN"/>
    <property type="match status" value="1"/>
</dbReference>
<keyword evidence="1" id="KW-0812">Transmembrane</keyword>
<feature type="transmembrane region" description="Helical" evidence="1">
    <location>
        <begin position="66"/>
        <end position="88"/>
    </location>
</feature>
<evidence type="ECO:0000256" key="1">
    <source>
        <dbReference type="SAM" id="Phobius"/>
    </source>
</evidence>
<evidence type="ECO:0000313" key="2">
    <source>
        <dbReference type="EMBL" id="EWS75186.1"/>
    </source>
</evidence>
<feature type="transmembrane region" description="Helical" evidence="1">
    <location>
        <begin position="12"/>
        <end position="31"/>
    </location>
</feature>
<proteinExistence type="predicted"/>
<sequence>MTTFNFVPTFTKLWLFLSTVICIWDASFVLLRPRTFPGGDLHVFWKPYALYIEIDKLYSDLSDQFVFNQSILNLYECFINVVALCLLFSKCQKTQLGGTFLAILVNAFTFWKTVLYFQYGLPHCLPVKNYVEFIFLYIIPNGFWIFVPLINCISISKRISQQLLTQKTQQPEKQREKIKQS</sequence>
<reference evidence="3" key="1">
    <citation type="journal article" date="2006" name="PLoS Biol.">
        <title>Macronuclear genome sequence of the ciliate Tetrahymena thermophila, a model eukaryote.</title>
        <authorList>
            <person name="Eisen J.A."/>
            <person name="Coyne R.S."/>
            <person name="Wu M."/>
            <person name="Wu D."/>
            <person name="Thiagarajan M."/>
            <person name="Wortman J.R."/>
            <person name="Badger J.H."/>
            <person name="Ren Q."/>
            <person name="Amedeo P."/>
            <person name="Jones K.M."/>
            <person name="Tallon L.J."/>
            <person name="Delcher A.L."/>
            <person name="Salzberg S.L."/>
            <person name="Silva J.C."/>
            <person name="Haas B.J."/>
            <person name="Majoros W.H."/>
            <person name="Farzad M."/>
            <person name="Carlton J.M."/>
            <person name="Smith R.K. Jr."/>
            <person name="Garg J."/>
            <person name="Pearlman R.E."/>
            <person name="Karrer K.M."/>
            <person name="Sun L."/>
            <person name="Manning G."/>
            <person name="Elde N.C."/>
            <person name="Turkewitz A.P."/>
            <person name="Asai D.J."/>
            <person name="Wilkes D.E."/>
            <person name="Wang Y."/>
            <person name="Cai H."/>
            <person name="Collins K."/>
            <person name="Stewart B.A."/>
            <person name="Lee S.R."/>
            <person name="Wilamowska K."/>
            <person name="Weinberg Z."/>
            <person name="Ruzzo W.L."/>
            <person name="Wloga D."/>
            <person name="Gaertig J."/>
            <person name="Frankel J."/>
            <person name="Tsao C.-C."/>
            <person name="Gorovsky M.A."/>
            <person name="Keeling P.J."/>
            <person name="Waller R.F."/>
            <person name="Patron N.J."/>
            <person name="Cherry J.M."/>
            <person name="Stover N.A."/>
            <person name="Krieger C.J."/>
            <person name="del Toro C."/>
            <person name="Ryder H.F."/>
            <person name="Williamson S.C."/>
            <person name="Barbeau R.A."/>
            <person name="Hamilton E.P."/>
            <person name="Orias E."/>
        </authorList>
    </citation>
    <scope>NUCLEOTIDE SEQUENCE [LARGE SCALE GENOMIC DNA]</scope>
    <source>
        <strain evidence="3">SB210</strain>
    </source>
</reference>
<keyword evidence="3" id="KW-1185">Reference proteome</keyword>
<dbReference type="KEGG" id="tet:TTHERM_000092857"/>
<dbReference type="EMBL" id="GG662749">
    <property type="protein sequence ID" value="EWS75186.1"/>
    <property type="molecule type" value="Genomic_DNA"/>
</dbReference>
<accession>W7XJ40</accession>
<dbReference type="STRING" id="312017.W7XJ40"/>
<name>W7XJ40_TETTS</name>
<dbReference type="GeneID" id="24437240"/>
<keyword evidence="1" id="KW-1133">Transmembrane helix</keyword>
<organism evidence="2 3">
    <name type="scientific">Tetrahymena thermophila (strain SB210)</name>
    <dbReference type="NCBI Taxonomy" id="312017"/>
    <lineage>
        <taxon>Eukaryota</taxon>
        <taxon>Sar</taxon>
        <taxon>Alveolata</taxon>
        <taxon>Ciliophora</taxon>
        <taxon>Intramacronucleata</taxon>
        <taxon>Oligohymenophorea</taxon>
        <taxon>Hymenostomatida</taxon>
        <taxon>Tetrahymenina</taxon>
        <taxon>Tetrahymenidae</taxon>
        <taxon>Tetrahymena</taxon>
    </lineage>
</organism>
<dbReference type="RefSeq" id="XP_012652177.1">
    <property type="nucleotide sequence ID" value="XM_012796723.1"/>
</dbReference>
<protein>
    <submittedName>
        <fullName evidence="2">Emopamil-binding protein</fullName>
    </submittedName>
</protein>
<feature type="transmembrane region" description="Helical" evidence="1">
    <location>
        <begin position="100"/>
        <end position="121"/>
    </location>
</feature>
<evidence type="ECO:0000313" key="3">
    <source>
        <dbReference type="Proteomes" id="UP000009168"/>
    </source>
</evidence>
<keyword evidence="1" id="KW-0472">Membrane</keyword>
<gene>
    <name evidence="2" type="ORF">TTHERM_000092857</name>
</gene>